<feature type="transmembrane region" description="Helical" evidence="1">
    <location>
        <begin position="174"/>
        <end position="194"/>
    </location>
</feature>
<feature type="transmembrane region" description="Helical" evidence="1">
    <location>
        <begin position="232"/>
        <end position="251"/>
    </location>
</feature>
<sequence>MGTVRVVLALAVLLSHLPLASYKILSGGLAVQSFFIISGFYMALVLEGKYRDARLFYSNRLLRLAPTYFIMLVVGAIALFGLKASVTSSPELMASLARNPLSAAVLAVENLVVVGQDLLFWFKIDPHGALVFDAYADPAKDNIAWQGLMAPQSWSLSTELMFYAVAPFIVRWKWGWIALLAAASIALRLAGHWLDVDYLLWQGRLFPTALFMFLLGVLGFKAMPLVEKAPRAIGWGAAAVLLAYCLAFTALTMPPLMARWVTYGVVALTVPWIFHAFKDNRFDRWIGDLSYPVYLSQLIVIGLVLTFKPPLPIWAAIGGTFAFSALLLVLVEHPVDRWRQRRLAARQA</sequence>
<dbReference type="PANTHER" id="PTHR23028">
    <property type="entry name" value="ACETYLTRANSFERASE"/>
    <property type="match status" value="1"/>
</dbReference>
<feature type="domain" description="Acyltransferase 3" evidence="2">
    <location>
        <begin position="4"/>
        <end position="326"/>
    </location>
</feature>
<organism evidence="3 4">
    <name type="scientific">Caulobacter ginsengisoli</name>
    <dbReference type="NCBI Taxonomy" id="400775"/>
    <lineage>
        <taxon>Bacteria</taxon>
        <taxon>Pseudomonadati</taxon>
        <taxon>Pseudomonadota</taxon>
        <taxon>Alphaproteobacteria</taxon>
        <taxon>Caulobacterales</taxon>
        <taxon>Caulobacteraceae</taxon>
        <taxon>Caulobacter</taxon>
    </lineage>
</organism>
<dbReference type="Pfam" id="PF01757">
    <property type="entry name" value="Acyl_transf_3"/>
    <property type="match status" value="1"/>
</dbReference>
<keyword evidence="1" id="KW-0812">Transmembrane</keyword>
<feature type="transmembrane region" description="Helical" evidence="1">
    <location>
        <begin position="200"/>
        <end position="220"/>
    </location>
</feature>
<feature type="transmembrane region" description="Helical" evidence="1">
    <location>
        <begin position="289"/>
        <end position="307"/>
    </location>
</feature>
<accession>A0ABU0IUA4</accession>
<keyword evidence="4" id="KW-1185">Reference proteome</keyword>
<dbReference type="InterPro" id="IPR002656">
    <property type="entry name" value="Acyl_transf_3_dom"/>
</dbReference>
<dbReference type="EMBL" id="JAUSVS010000007">
    <property type="protein sequence ID" value="MDQ0465591.1"/>
    <property type="molecule type" value="Genomic_DNA"/>
</dbReference>
<feature type="transmembrane region" description="Helical" evidence="1">
    <location>
        <begin position="61"/>
        <end position="81"/>
    </location>
</feature>
<evidence type="ECO:0000259" key="2">
    <source>
        <dbReference type="Pfam" id="PF01757"/>
    </source>
</evidence>
<keyword evidence="1" id="KW-1133">Transmembrane helix</keyword>
<evidence type="ECO:0000313" key="3">
    <source>
        <dbReference type="EMBL" id="MDQ0465591.1"/>
    </source>
</evidence>
<proteinExistence type="predicted"/>
<dbReference type="RefSeq" id="WP_307351042.1">
    <property type="nucleotide sequence ID" value="NZ_JAUSVS010000007.1"/>
</dbReference>
<comment type="caution">
    <text evidence="3">The sequence shown here is derived from an EMBL/GenBank/DDBJ whole genome shotgun (WGS) entry which is preliminary data.</text>
</comment>
<name>A0ABU0IUA4_9CAUL</name>
<gene>
    <name evidence="3" type="ORF">QO010_003380</name>
</gene>
<feature type="transmembrane region" description="Helical" evidence="1">
    <location>
        <begin position="257"/>
        <end position="277"/>
    </location>
</feature>
<dbReference type="Proteomes" id="UP001228905">
    <property type="component" value="Unassembled WGS sequence"/>
</dbReference>
<protein>
    <submittedName>
        <fullName evidence="3">Peptidoglycan/LPS O-acetylase OafA/YrhL</fullName>
    </submittedName>
</protein>
<evidence type="ECO:0000256" key="1">
    <source>
        <dbReference type="SAM" id="Phobius"/>
    </source>
</evidence>
<keyword evidence="1" id="KW-0472">Membrane</keyword>
<reference evidence="3 4" key="1">
    <citation type="submission" date="2023-07" db="EMBL/GenBank/DDBJ databases">
        <title>Genomic Encyclopedia of Type Strains, Phase IV (KMG-IV): sequencing the most valuable type-strain genomes for metagenomic binning, comparative biology and taxonomic classification.</title>
        <authorList>
            <person name="Goeker M."/>
        </authorList>
    </citation>
    <scope>NUCLEOTIDE SEQUENCE [LARGE SCALE GENOMIC DNA]</scope>
    <source>
        <strain evidence="3 4">DSM 18695</strain>
    </source>
</reference>
<dbReference type="PANTHER" id="PTHR23028:SF53">
    <property type="entry name" value="ACYL_TRANSF_3 DOMAIN-CONTAINING PROTEIN"/>
    <property type="match status" value="1"/>
</dbReference>
<evidence type="ECO:0000313" key="4">
    <source>
        <dbReference type="Proteomes" id="UP001228905"/>
    </source>
</evidence>
<dbReference type="InterPro" id="IPR050879">
    <property type="entry name" value="Acyltransferase_3"/>
</dbReference>
<feature type="transmembrane region" description="Helical" evidence="1">
    <location>
        <begin position="313"/>
        <end position="331"/>
    </location>
</feature>
<feature type="transmembrane region" description="Helical" evidence="1">
    <location>
        <begin position="30"/>
        <end position="49"/>
    </location>
</feature>